<feature type="region of interest" description="Disordered" evidence="1">
    <location>
        <begin position="107"/>
        <end position="130"/>
    </location>
</feature>
<proteinExistence type="predicted"/>
<dbReference type="AlphaFoldDB" id="A0A8H3UJN6"/>
<organism evidence="2 3">
    <name type="scientific">Venturia inaequalis</name>
    <name type="common">Apple scab fungus</name>
    <dbReference type="NCBI Taxonomy" id="5025"/>
    <lineage>
        <taxon>Eukaryota</taxon>
        <taxon>Fungi</taxon>
        <taxon>Dikarya</taxon>
        <taxon>Ascomycota</taxon>
        <taxon>Pezizomycotina</taxon>
        <taxon>Dothideomycetes</taxon>
        <taxon>Pleosporomycetidae</taxon>
        <taxon>Venturiales</taxon>
        <taxon>Venturiaceae</taxon>
        <taxon>Venturia</taxon>
    </lineage>
</organism>
<name>A0A8H3UJN6_VENIN</name>
<comment type="caution">
    <text evidence="2">The sequence shown here is derived from an EMBL/GenBank/DDBJ whole genome shotgun (WGS) entry which is preliminary data.</text>
</comment>
<evidence type="ECO:0000256" key="1">
    <source>
        <dbReference type="SAM" id="MobiDB-lite"/>
    </source>
</evidence>
<feature type="compositionally biased region" description="Acidic residues" evidence="1">
    <location>
        <begin position="111"/>
        <end position="120"/>
    </location>
</feature>
<sequence length="130" mass="14308">MAQSSVPGVRKCLIVFATHDFTPSSIFTAGQTYLLAIRNTTDYIAPMKAGIALLDSEGVHHGWVSEKDRQPIEALLKRGSEERWDEVLEVSRKITHGGGRWFTVQAVETGDAIESEEDKEGDSNSSSDEL</sequence>
<gene>
    <name evidence="2" type="ORF">EG328_006141</name>
</gene>
<evidence type="ECO:0000313" key="3">
    <source>
        <dbReference type="Proteomes" id="UP000447873"/>
    </source>
</evidence>
<accession>A0A8H3UJN6</accession>
<dbReference type="Proteomes" id="UP000447873">
    <property type="component" value="Unassembled WGS sequence"/>
</dbReference>
<evidence type="ECO:0000313" key="2">
    <source>
        <dbReference type="EMBL" id="KAE9970657.1"/>
    </source>
</evidence>
<protein>
    <submittedName>
        <fullName evidence="2">Uncharacterized protein</fullName>
    </submittedName>
</protein>
<dbReference type="EMBL" id="WNWS01000324">
    <property type="protein sequence ID" value="KAE9970657.1"/>
    <property type="molecule type" value="Genomic_DNA"/>
</dbReference>
<reference evidence="2 3" key="1">
    <citation type="submission" date="2018-12" db="EMBL/GenBank/DDBJ databases">
        <title>Venturia inaequalis Genome Resource.</title>
        <authorList>
            <person name="Lichtner F.J."/>
        </authorList>
    </citation>
    <scope>NUCLEOTIDE SEQUENCE [LARGE SCALE GENOMIC DNA]</scope>
    <source>
        <strain evidence="2 3">120213</strain>
    </source>
</reference>